<evidence type="ECO:0000256" key="1">
    <source>
        <dbReference type="SAM" id="Phobius"/>
    </source>
</evidence>
<keyword evidence="1" id="KW-0812">Transmembrane</keyword>
<reference evidence="3 4" key="1">
    <citation type="submission" date="2022-11" db="EMBL/GenBank/DDBJ databases">
        <title>Nonomuraea corallina sp. nov., a new species of the genus Nonomuraea isolated from sea side sediment in Thai sea.</title>
        <authorList>
            <person name="Ngamcharungchit C."/>
            <person name="Matsumoto A."/>
            <person name="Suriyachadkun C."/>
            <person name="Panbangred W."/>
            <person name="Inahashi Y."/>
            <person name="Intra B."/>
        </authorList>
    </citation>
    <scope>NUCLEOTIDE SEQUENCE [LARGE SCALE GENOMIC DNA]</scope>
    <source>
        <strain evidence="3 4">DSM 43553</strain>
    </source>
</reference>
<dbReference type="PROSITE" id="PS50887">
    <property type="entry name" value="GGDEF"/>
    <property type="match status" value="1"/>
</dbReference>
<evidence type="ECO:0000313" key="3">
    <source>
        <dbReference type="EMBL" id="MDA0643900.1"/>
    </source>
</evidence>
<accession>A0ABT4T3B6</accession>
<dbReference type="SUPFAM" id="SSF55073">
    <property type="entry name" value="Nucleotide cyclase"/>
    <property type="match status" value="1"/>
</dbReference>
<dbReference type="Pfam" id="PF00990">
    <property type="entry name" value="GGDEF"/>
    <property type="match status" value="1"/>
</dbReference>
<organism evidence="3 4">
    <name type="scientific">Nonomuraea ferruginea</name>
    <dbReference type="NCBI Taxonomy" id="46174"/>
    <lineage>
        <taxon>Bacteria</taxon>
        <taxon>Bacillati</taxon>
        <taxon>Actinomycetota</taxon>
        <taxon>Actinomycetes</taxon>
        <taxon>Streptosporangiales</taxon>
        <taxon>Streptosporangiaceae</taxon>
        <taxon>Nonomuraea</taxon>
    </lineage>
</organism>
<keyword evidence="1" id="KW-1133">Transmembrane helix</keyword>
<feature type="transmembrane region" description="Helical" evidence="1">
    <location>
        <begin position="63"/>
        <end position="84"/>
    </location>
</feature>
<keyword evidence="4" id="KW-1185">Reference proteome</keyword>
<dbReference type="SMART" id="SM00267">
    <property type="entry name" value="GGDEF"/>
    <property type="match status" value="1"/>
</dbReference>
<feature type="transmembrane region" description="Helical" evidence="1">
    <location>
        <begin position="134"/>
        <end position="161"/>
    </location>
</feature>
<proteinExistence type="predicted"/>
<dbReference type="Proteomes" id="UP001212498">
    <property type="component" value="Unassembled WGS sequence"/>
</dbReference>
<dbReference type="Gene3D" id="3.30.70.270">
    <property type="match status" value="1"/>
</dbReference>
<feature type="transmembrane region" description="Helical" evidence="1">
    <location>
        <begin position="181"/>
        <end position="205"/>
    </location>
</feature>
<name>A0ABT4T3B6_9ACTN</name>
<dbReference type="PANTHER" id="PTHR45138">
    <property type="entry name" value="REGULATORY COMPONENTS OF SENSORY TRANSDUCTION SYSTEM"/>
    <property type="match status" value="1"/>
</dbReference>
<keyword evidence="1" id="KW-0472">Membrane</keyword>
<dbReference type="InterPro" id="IPR000160">
    <property type="entry name" value="GGDEF_dom"/>
</dbReference>
<dbReference type="CDD" id="cd01949">
    <property type="entry name" value="GGDEF"/>
    <property type="match status" value="1"/>
</dbReference>
<dbReference type="PANTHER" id="PTHR45138:SF9">
    <property type="entry name" value="DIGUANYLATE CYCLASE DGCM-RELATED"/>
    <property type="match status" value="1"/>
</dbReference>
<dbReference type="InterPro" id="IPR029787">
    <property type="entry name" value="Nucleotide_cyclase"/>
</dbReference>
<dbReference type="NCBIfam" id="TIGR00254">
    <property type="entry name" value="GGDEF"/>
    <property type="match status" value="1"/>
</dbReference>
<feature type="domain" description="GGDEF" evidence="2">
    <location>
        <begin position="254"/>
        <end position="387"/>
    </location>
</feature>
<evidence type="ECO:0000313" key="4">
    <source>
        <dbReference type="Proteomes" id="UP001212498"/>
    </source>
</evidence>
<feature type="transmembrane region" description="Helical" evidence="1">
    <location>
        <begin position="104"/>
        <end position="122"/>
    </location>
</feature>
<evidence type="ECO:0000259" key="2">
    <source>
        <dbReference type="PROSITE" id="PS50887"/>
    </source>
</evidence>
<dbReference type="InterPro" id="IPR050469">
    <property type="entry name" value="Diguanylate_Cyclase"/>
</dbReference>
<comment type="caution">
    <text evidence="3">The sequence shown here is derived from an EMBL/GenBank/DDBJ whole genome shotgun (WGS) entry which is preliminary data.</text>
</comment>
<dbReference type="RefSeq" id="WP_246640523.1">
    <property type="nucleotide sequence ID" value="NZ_BAABFD010000027.1"/>
</dbReference>
<sequence>MVAYISVIVVADLAAIAATALTTPFHWRSLMVFAALMGCGAVCIEATRRLGMPAGVSRDLLSAWWLPVALLLPPVYALLAPIVLQTLLQLRVRAAVLHRRVFSAAAIGLAGCAASLLFHGLAPEAWPLSGSDSATIMLAILAAVVFALINTALIAIAAHTANPDLGWRAVLWDRESFTLDVVELCLGVTVTVGCGLHPILLLLALPPVVLLQRSLLHAQLQAAARTDAKTGLLNAAAWQREADTEIVRARRTGETLALLIIDIDHFKRVNDAHGHLAGDLVLVNVADVLRGQLRDYDLVGRFGGEEFVVLLPGADLHEARRVAERLRARIGRMSVPADEAVISVTVSAGVALMSEHGDDLIELLAAADLALYRAKELGRNRVCVPAVPPRLQGDPAG</sequence>
<protein>
    <submittedName>
        <fullName evidence="3">GGDEF domain-containing protein</fullName>
    </submittedName>
</protein>
<dbReference type="EMBL" id="JAPNUD010000079">
    <property type="protein sequence ID" value="MDA0643900.1"/>
    <property type="molecule type" value="Genomic_DNA"/>
</dbReference>
<dbReference type="InterPro" id="IPR043128">
    <property type="entry name" value="Rev_trsase/Diguanyl_cyclase"/>
</dbReference>
<gene>
    <name evidence="3" type="ORF">OUY24_25005</name>
</gene>